<dbReference type="EC" id="6.3.5.1" evidence="8"/>
<dbReference type="PANTHER" id="PTHR23090">
    <property type="entry name" value="NH 3 /GLUTAMINE-DEPENDENT NAD + SYNTHETASE"/>
    <property type="match status" value="1"/>
</dbReference>
<dbReference type="InterPro" id="IPR036526">
    <property type="entry name" value="C-N_Hydrolase_sf"/>
</dbReference>
<dbReference type="Pfam" id="PF02540">
    <property type="entry name" value="NAD_synthase"/>
    <property type="match status" value="1"/>
</dbReference>
<dbReference type="InParanoid" id="A0A2P6N3I4"/>
<dbReference type="UniPathway" id="UPA00253">
    <property type="reaction ID" value="UER00334"/>
</dbReference>
<dbReference type="InterPro" id="IPR014729">
    <property type="entry name" value="Rossmann-like_a/b/a_fold"/>
</dbReference>
<organism evidence="10 11">
    <name type="scientific">Planoprotostelium fungivorum</name>
    <dbReference type="NCBI Taxonomy" id="1890364"/>
    <lineage>
        <taxon>Eukaryota</taxon>
        <taxon>Amoebozoa</taxon>
        <taxon>Evosea</taxon>
        <taxon>Variosea</taxon>
        <taxon>Cavosteliida</taxon>
        <taxon>Cavosteliaceae</taxon>
        <taxon>Planoprotostelium</taxon>
    </lineage>
</organism>
<dbReference type="Gene3D" id="3.40.50.620">
    <property type="entry name" value="HUPs"/>
    <property type="match status" value="1"/>
</dbReference>
<dbReference type="HAMAP" id="MF_02090">
    <property type="entry name" value="NadE_glutamine_dep"/>
    <property type="match status" value="1"/>
</dbReference>
<evidence type="ECO:0000259" key="9">
    <source>
        <dbReference type="PROSITE" id="PS50263"/>
    </source>
</evidence>
<keyword evidence="5 8" id="KW-0067">ATP-binding</keyword>
<protein>
    <recommendedName>
        <fullName evidence="8">Glutamine-dependent NAD(+) synthetase</fullName>
        <ecNumber evidence="8">6.3.5.1</ecNumber>
    </recommendedName>
    <alternativeName>
        <fullName evidence="8">NAD(+) synthase [glutamine-hydrolyzing]</fullName>
    </alternativeName>
</protein>
<dbReference type="GO" id="GO:0003952">
    <property type="term" value="F:NAD+ synthase (glutamine-hydrolyzing) activity"/>
    <property type="evidence" value="ECO:0007669"/>
    <property type="project" value="UniProtKB-UniRule"/>
</dbReference>
<comment type="similarity">
    <text evidence="2 8">In the C-terminal section; belongs to the NAD synthetase family.</text>
</comment>
<evidence type="ECO:0000256" key="7">
    <source>
        <dbReference type="ARBA" id="ARBA00052340"/>
    </source>
</evidence>
<keyword evidence="3 8" id="KW-0436">Ligase</keyword>
<dbReference type="GO" id="GO:0005524">
    <property type="term" value="F:ATP binding"/>
    <property type="evidence" value="ECO:0007669"/>
    <property type="project" value="UniProtKB-UniRule"/>
</dbReference>
<comment type="pathway">
    <text evidence="1 8">Cofactor biosynthesis; NAD(+) biosynthesis; NAD(+) from deamido-NAD(+) (L-Gln route): step 1/1.</text>
</comment>
<dbReference type="GO" id="GO:0004359">
    <property type="term" value="F:glutaminase activity"/>
    <property type="evidence" value="ECO:0007669"/>
    <property type="project" value="InterPro"/>
</dbReference>
<comment type="catalytic activity">
    <reaction evidence="7 8">
        <text>deamido-NAD(+) + L-glutamine + ATP + H2O = L-glutamate + AMP + diphosphate + NAD(+) + H(+)</text>
        <dbReference type="Rhea" id="RHEA:24384"/>
        <dbReference type="ChEBI" id="CHEBI:15377"/>
        <dbReference type="ChEBI" id="CHEBI:15378"/>
        <dbReference type="ChEBI" id="CHEBI:29985"/>
        <dbReference type="ChEBI" id="CHEBI:30616"/>
        <dbReference type="ChEBI" id="CHEBI:33019"/>
        <dbReference type="ChEBI" id="CHEBI:57540"/>
        <dbReference type="ChEBI" id="CHEBI:58359"/>
        <dbReference type="ChEBI" id="CHEBI:58437"/>
        <dbReference type="ChEBI" id="CHEBI:456215"/>
        <dbReference type="EC" id="6.3.5.1"/>
    </reaction>
</comment>
<dbReference type="CDD" id="cd07570">
    <property type="entry name" value="GAT_Gln-NAD-synth"/>
    <property type="match status" value="1"/>
</dbReference>
<dbReference type="CDD" id="cd00553">
    <property type="entry name" value="NAD_synthase"/>
    <property type="match status" value="1"/>
</dbReference>
<name>A0A2P6N3I4_9EUKA</name>
<dbReference type="NCBIfam" id="TIGR00552">
    <property type="entry name" value="nadE"/>
    <property type="match status" value="1"/>
</dbReference>
<dbReference type="FunFam" id="3.40.50.620:FF:000036">
    <property type="entry name" value="Glutamine-dependent NAD(+) synthetase"/>
    <property type="match status" value="1"/>
</dbReference>
<evidence type="ECO:0000313" key="10">
    <source>
        <dbReference type="EMBL" id="PRP78493.1"/>
    </source>
</evidence>
<dbReference type="FunCoup" id="A0A2P6N3I4">
    <property type="interactions" value="472"/>
</dbReference>
<dbReference type="Proteomes" id="UP000241769">
    <property type="component" value="Unassembled WGS sequence"/>
</dbReference>
<dbReference type="PROSITE" id="PS50263">
    <property type="entry name" value="CN_HYDROLASE"/>
    <property type="match status" value="1"/>
</dbReference>
<evidence type="ECO:0000256" key="4">
    <source>
        <dbReference type="ARBA" id="ARBA00022741"/>
    </source>
</evidence>
<evidence type="ECO:0000256" key="5">
    <source>
        <dbReference type="ARBA" id="ARBA00022840"/>
    </source>
</evidence>
<gene>
    <name evidence="10" type="ORF">PROFUN_13568</name>
</gene>
<dbReference type="EMBL" id="MDYQ01000220">
    <property type="protein sequence ID" value="PRP78493.1"/>
    <property type="molecule type" value="Genomic_DNA"/>
</dbReference>
<dbReference type="GO" id="GO:0005737">
    <property type="term" value="C:cytoplasm"/>
    <property type="evidence" value="ECO:0007669"/>
    <property type="project" value="InterPro"/>
</dbReference>
<accession>A0A2P6N3I4</accession>
<dbReference type="Pfam" id="PF00795">
    <property type="entry name" value="CN_hydrolase"/>
    <property type="match status" value="1"/>
</dbReference>
<dbReference type="STRING" id="1890364.A0A2P6N3I4"/>
<dbReference type="PANTHER" id="PTHR23090:SF9">
    <property type="entry name" value="GLUTAMINE-DEPENDENT NAD(+) SYNTHETASE"/>
    <property type="match status" value="1"/>
</dbReference>
<dbReference type="InterPro" id="IPR003694">
    <property type="entry name" value="NAD_synthase"/>
</dbReference>
<dbReference type="Gene3D" id="3.60.110.10">
    <property type="entry name" value="Carbon-nitrogen hydrolase"/>
    <property type="match status" value="1"/>
</dbReference>
<dbReference type="InterPro" id="IPR003010">
    <property type="entry name" value="C-N_Hydrolase"/>
</dbReference>
<keyword evidence="6 8" id="KW-0520">NAD</keyword>
<dbReference type="SUPFAM" id="SSF56317">
    <property type="entry name" value="Carbon-nitrogen hydrolase"/>
    <property type="match status" value="1"/>
</dbReference>
<dbReference type="PIRSF" id="PIRSF006630">
    <property type="entry name" value="NADS_GAT"/>
    <property type="match status" value="1"/>
</dbReference>
<dbReference type="FunFam" id="3.60.110.10:FF:000003">
    <property type="entry name" value="Glutamine-dependent NAD(+) synthetase"/>
    <property type="match status" value="1"/>
</dbReference>
<evidence type="ECO:0000256" key="3">
    <source>
        <dbReference type="ARBA" id="ARBA00022598"/>
    </source>
</evidence>
<proteinExistence type="inferred from homology"/>
<reference evidence="10 11" key="1">
    <citation type="journal article" date="2018" name="Genome Biol. Evol.">
        <title>Multiple Roots of Fruiting Body Formation in Amoebozoa.</title>
        <authorList>
            <person name="Hillmann F."/>
            <person name="Forbes G."/>
            <person name="Novohradska S."/>
            <person name="Ferling I."/>
            <person name="Riege K."/>
            <person name="Groth M."/>
            <person name="Westermann M."/>
            <person name="Marz M."/>
            <person name="Spaller T."/>
            <person name="Winckler T."/>
            <person name="Schaap P."/>
            <person name="Glockner G."/>
        </authorList>
    </citation>
    <scope>NUCLEOTIDE SEQUENCE [LARGE SCALE GENOMIC DNA]</scope>
    <source>
        <strain evidence="10 11">Jena</strain>
    </source>
</reference>
<evidence type="ECO:0000256" key="2">
    <source>
        <dbReference type="ARBA" id="ARBA00007145"/>
    </source>
</evidence>
<dbReference type="OrthoDB" id="2020662at2759"/>
<dbReference type="GO" id="GO:0009435">
    <property type="term" value="P:NAD+ biosynthetic process"/>
    <property type="evidence" value="ECO:0007669"/>
    <property type="project" value="UniProtKB-UniRule"/>
</dbReference>
<keyword evidence="4 8" id="KW-0547">Nucleotide-binding</keyword>
<dbReference type="AlphaFoldDB" id="A0A2P6N3I4"/>
<dbReference type="InterPro" id="IPR022310">
    <property type="entry name" value="NAD/GMP_synthase"/>
</dbReference>
<sequence>MRLVTLAACNLNQWAMDFEGNLHRILQSIREAKEKGATYRLGPELEVCGYSCEDHFYEEDLYLHCWEVVVEILKSRETEGILVDLGMPVSHRNVRYNCRVFILNGKVILIRPKLYMADDGNYRESRWFAPWKHHLEVEQYYLPGMIRQITGQTTVPFGDACIATLDTCLGVETCEELFTPNSPHIFLGLNGVEIITNGSGSHHQLRKLNTRLDLIKSATSKVGGVYLYSNQRGCDGNRMYFDGCAMIVLNGKLLAQGDQFSLRDVQVVTATVCLEEIKNYAGGSSSRGIQAADSVGVQRVDVDFQLKSKTLRVPPSPEIQPRLWIVEEEIGYGPACWLWDYLRRSGASGYFLPLSGGADSAATAAIVGLMCELVLDGIRAGEKQVLEDARRIARRESDWVPKDAKELCSEIFFSCYMGTVNSSDTTKNRAADVAADMGAKHCAVKIDDVVDSYAKIFKQISDKTIKFKTQGGSYTENIALQNIQARSRMCLAYYLAGLLLWNEGKQGYLLVLGSANVDESLRGYFTKYDCSSADVNPIGGIAKGDLKKFLVWAAKMKGWGSLVDVVEATPTAELEPNTADYTQSDEADMGMSYVELGIFGRLRKVDRCGPLSMFEKLIYEWDHLKPIEVAEKVKRFFYYYSINRHKMTTLTPSYHAEVYGPDDNRFDLRQFLYNSKWTWQFRSIDNMVKVFEDEGFNGKAQTDKA</sequence>
<comment type="caution">
    <text evidence="10">The sequence shown here is derived from an EMBL/GenBank/DDBJ whole genome shotgun (WGS) entry which is preliminary data.</text>
</comment>
<dbReference type="InterPro" id="IPR014445">
    <property type="entry name" value="Gln-dep_NAD_synthase"/>
</dbReference>
<keyword evidence="11" id="KW-1185">Reference proteome</keyword>
<evidence type="ECO:0000256" key="1">
    <source>
        <dbReference type="ARBA" id="ARBA00005188"/>
    </source>
</evidence>
<evidence type="ECO:0000256" key="8">
    <source>
        <dbReference type="PIRNR" id="PIRNR006630"/>
    </source>
</evidence>
<dbReference type="SUPFAM" id="SSF52402">
    <property type="entry name" value="Adenine nucleotide alpha hydrolases-like"/>
    <property type="match status" value="1"/>
</dbReference>
<feature type="domain" description="CN hydrolase" evidence="9">
    <location>
        <begin position="4"/>
        <end position="274"/>
    </location>
</feature>
<evidence type="ECO:0000313" key="11">
    <source>
        <dbReference type="Proteomes" id="UP000241769"/>
    </source>
</evidence>
<evidence type="ECO:0000256" key="6">
    <source>
        <dbReference type="ARBA" id="ARBA00023027"/>
    </source>
</evidence>